<evidence type="ECO:0000313" key="2">
    <source>
        <dbReference type="WBParaSite" id="nRc.2.0.1.t45507-RA"/>
    </source>
</evidence>
<dbReference type="Proteomes" id="UP000887565">
    <property type="component" value="Unplaced"/>
</dbReference>
<evidence type="ECO:0000313" key="1">
    <source>
        <dbReference type="Proteomes" id="UP000887565"/>
    </source>
</evidence>
<protein>
    <submittedName>
        <fullName evidence="2">Uncharacterized protein</fullName>
    </submittedName>
</protein>
<accession>A0A915L4S6</accession>
<keyword evidence="1" id="KW-1185">Reference proteome</keyword>
<organism evidence="1 2">
    <name type="scientific">Romanomermis culicivorax</name>
    <name type="common">Nematode worm</name>
    <dbReference type="NCBI Taxonomy" id="13658"/>
    <lineage>
        <taxon>Eukaryota</taxon>
        <taxon>Metazoa</taxon>
        <taxon>Ecdysozoa</taxon>
        <taxon>Nematoda</taxon>
        <taxon>Enoplea</taxon>
        <taxon>Dorylaimia</taxon>
        <taxon>Mermithida</taxon>
        <taxon>Mermithoidea</taxon>
        <taxon>Mermithidae</taxon>
        <taxon>Romanomermis</taxon>
    </lineage>
</organism>
<sequence length="67" mass="7182">MGAEIKAAGTTPDSITNGPNGSTPLFTIIIVLKMDDKMNRQLTADIFDTDTPEILADELVSLGFINE</sequence>
<dbReference type="AlphaFoldDB" id="A0A915L4S6"/>
<name>A0A915L4S6_ROMCU</name>
<dbReference type="WBParaSite" id="nRc.2.0.1.t45507-RA">
    <property type="protein sequence ID" value="nRc.2.0.1.t45507-RA"/>
    <property type="gene ID" value="nRc.2.0.1.g45507"/>
</dbReference>
<reference evidence="2" key="1">
    <citation type="submission" date="2022-11" db="UniProtKB">
        <authorList>
            <consortium name="WormBaseParasite"/>
        </authorList>
    </citation>
    <scope>IDENTIFICATION</scope>
</reference>
<proteinExistence type="predicted"/>